<gene>
    <name evidence="1" type="ORF">J1N35_007823</name>
</gene>
<dbReference type="EMBL" id="JAIQCV010000003">
    <property type="protein sequence ID" value="KAH1114445.1"/>
    <property type="molecule type" value="Genomic_DNA"/>
</dbReference>
<organism evidence="1 2">
    <name type="scientific">Gossypium stocksii</name>
    <dbReference type="NCBI Taxonomy" id="47602"/>
    <lineage>
        <taxon>Eukaryota</taxon>
        <taxon>Viridiplantae</taxon>
        <taxon>Streptophyta</taxon>
        <taxon>Embryophyta</taxon>
        <taxon>Tracheophyta</taxon>
        <taxon>Spermatophyta</taxon>
        <taxon>Magnoliopsida</taxon>
        <taxon>eudicotyledons</taxon>
        <taxon>Gunneridae</taxon>
        <taxon>Pentapetalae</taxon>
        <taxon>rosids</taxon>
        <taxon>malvids</taxon>
        <taxon>Malvales</taxon>
        <taxon>Malvaceae</taxon>
        <taxon>Malvoideae</taxon>
        <taxon>Gossypium</taxon>
    </lineage>
</organism>
<accession>A0A9D3W9X0</accession>
<keyword evidence="2" id="KW-1185">Reference proteome</keyword>
<sequence length="66" mass="7139">MGKGGASDKVIAKVPAEFKHVATTLKFKRRKVLAIRDFSPGCGRVTASNLDLRRQIVIDQSSPGKS</sequence>
<dbReference type="AlphaFoldDB" id="A0A9D3W9X0"/>
<evidence type="ECO:0000313" key="1">
    <source>
        <dbReference type="EMBL" id="KAH1114445.1"/>
    </source>
</evidence>
<reference evidence="1 2" key="1">
    <citation type="journal article" date="2021" name="Plant Biotechnol. J.">
        <title>Multi-omics assisted identification of the key and species-specific regulatory components of drought-tolerant mechanisms in Gossypium stocksii.</title>
        <authorList>
            <person name="Yu D."/>
            <person name="Ke L."/>
            <person name="Zhang D."/>
            <person name="Wu Y."/>
            <person name="Sun Y."/>
            <person name="Mei J."/>
            <person name="Sun J."/>
            <person name="Sun Y."/>
        </authorList>
    </citation>
    <scope>NUCLEOTIDE SEQUENCE [LARGE SCALE GENOMIC DNA]</scope>
    <source>
        <strain evidence="2">cv. E1</strain>
        <tissue evidence="1">Leaf</tissue>
    </source>
</reference>
<proteinExistence type="predicted"/>
<comment type="caution">
    <text evidence="1">The sequence shown here is derived from an EMBL/GenBank/DDBJ whole genome shotgun (WGS) entry which is preliminary data.</text>
</comment>
<name>A0A9D3W9X0_9ROSI</name>
<evidence type="ECO:0000313" key="2">
    <source>
        <dbReference type="Proteomes" id="UP000828251"/>
    </source>
</evidence>
<protein>
    <submittedName>
        <fullName evidence="1">Uncharacterized protein</fullName>
    </submittedName>
</protein>
<dbReference type="Proteomes" id="UP000828251">
    <property type="component" value="Unassembled WGS sequence"/>
</dbReference>